<dbReference type="Pfam" id="PF17917">
    <property type="entry name" value="RT_RNaseH"/>
    <property type="match status" value="1"/>
</dbReference>
<dbReference type="InterPro" id="IPR053134">
    <property type="entry name" value="RNA-dir_DNA_polymerase"/>
</dbReference>
<keyword evidence="10" id="KW-1185">Reference proteome</keyword>
<keyword evidence="3" id="KW-0548">Nucleotidyltransferase</keyword>
<keyword evidence="7" id="KW-0695">RNA-directed DNA polymerase</keyword>
<dbReference type="GO" id="GO:0016787">
    <property type="term" value="F:hydrolase activity"/>
    <property type="evidence" value="ECO:0007669"/>
    <property type="project" value="UniProtKB-KW"/>
</dbReference>
<keyword evidence="4" id="KW-0540">Nuclease</keyword>
<dbReference type="CDD" id="cd09274">
    <property type="entry name" value="RNase_HI_RT_Ty3"/>
    <property type="match status" value="1"/>
</dbReference>
<organism evidence="10 11">
    <name type="scientific">Dioscorea cayennensis subsp. rotundata</name>
    <name type="common">White Guinea yam</name>
    <name type="synonym">Dioscorea rotundata</name>
    <dbReference type="NCBI Taxonomy" id="55577"/>
    <lineage>
        <taxon>Eukaryota</taxon>
        <taxon>Viridiplantae</taxon>
        <taxon>Streptophyta</taxon>
        <taxon>Embryophyta</taxon>
        <taxon>Tracheophyta</taxon>
        <taxon>Spermatophyta</taxon>
        <taxon>Magnoliopsida</taxon>
        <taxon>Liliopsida</taxon>
        <taxon>Dioscoreales</taxon>
        <taxon>Dioscoreaceae</taxon>
        <taxon>Dioscorea</taxon>
    </lineage>
</organism>
<gene>
    <name evidence="11" type="primary">LOC120284058</name>
</gene>
<evidence type="ECO:0000313" key="11">
    <source>
        <dbReference type="RefSeq" id="XP_039146814.1"/>
    </source>
</evidence>
<keyword evidence="2" id="KW-0808">Transferase</keyword>
<dbReference type="RefSeq" id="XP_039146814.1">
    <property type="nucleotide sequence ID" value="XM_039290880.1"/>
</dbReference>
<evidence type="ECO:0000259" key="8">
    <source>
        <dbReference type="Pfam" id="PF00078"/>
    </source>
</evidence>
<dbReference type="Proteomes" id="UP001515500">
    <property type="component" value="Chromosome 19"/>
</dbReference>
<sequence length="479" mass="54923">MIEKEAECRPTVITSTLSIFQHNAYALIDFGSERSFVSTTFACHADSPPSPLESELVIQTPLGEEVVRSLVYRECHVLVSGVVLKADLIPLEIKDFDAILGPTVVLKGMRRTLPSCLISTLEARKLVSKGCPVFLAHVMDTRVQEPALEEMLVVREFLDVFPEELASLPTNREMEFSIDLLPGRAPISIPPYRMPLAELRELKTQLQDLVDKVTIKNKYPLPRIDDLFDQLKGARVFSKIYLRSGYHPLKIKLEDVPKTAFWTRYGHYEFLLMLFGLTNAPTTFMDLMNRVFRPCLHNFLIVFIDDILVYSPSNEEHTQNLRVILQTLWGKQLFGKFSKCEFWLYEVGFLGHVVSGEGIFLDPKKVEAIVVWERPKNITEVQSFLGLAGKAYDELAAVIFALKIWRHYLFGERCRIFTDHTSLKYLFTQKELNLRQRRWLELIKDYDLIIDYHPGKANVVADALSRKSTSMSSLRVSCL</sequence>
<dbReference type="Pfam" id="PF08284">
    <property type="entry name" value="RVP_2"/>
    <property type="match status" value="1"/>
</dbReference>
<evidence type="ECO:0000256" key="4">
    <source>
        <dbReference type="ARBA" id="ARBA00022722"/>
    </source>
</evidence>
<dbReference type="GeneID" id="120284058"/>
<name>A0AB40D592_DIOCR</name>
<accession>A0AB40D592</accession>
<dbReference type="InterPro" id="IPR041373">
    <property type="entry name" value="RT_RNaseH"/>
</dbReference>
<evidence type="ECO:0000256" key="7">
    <source>
        <dbReference type="ARBA" id="ARBA00022918"/>
    </source>
</evidence>
<dbReference type="CDD" id="cd01647">
    <property type="entry name" value="RT_LTR"/>
    <property type="match status" value="1"/>
</dbReference>
<dbReference type="SUPFAM" id="SSF56672">
    <property type="entry name" value="DNA/RNA polymerases"/>
    <property type="match status" value="1"/>
</dbReference>
<evidence type="ECO:0000256" key="5">
    <source>
        <dbReference type="ARBA" id="ARBA00022759"/>
    </source>
</evidence>
<dbReference type="Pfam" id="PF00078">
    <property type="entry name" value="RVT_1"/>
    <property type="match status" value="1"/>
</dbReference>
<keyword evidence="5" id="KW-0255">Endonuclease</keyword>
<evidence type="ECO:0000256" key="2">
    <source>
        <dbReference type="ARBA" id="ARBA00022679"/>
    </source>
</evidence>
<dbReference type="InterPro" id="IPR000477">
    <property type="entry name" value="RT_dom"/>
</dbReference>
<evidence type="ECO:0000259" key="9">
    <source>
        <dbReference type="Pfam" id="PF17917"/>
    </source>
</evidence>
<dbReference type="Gene3D" id="2.40.70.10">
    <property type="entry name" value="Acid Proteases"/>
    <property type="match status" value="1"/>
</dbReference>
<dbReference type="CDD" id="cd00303">
    <property type="entry name" value="retropepsin_like"/>
    <property type="match status" value="1"/>
</dbReference>
<feature type="domain" description="Reverse transcriptase RNase H-like" evidence="9">
    <location>
        <begin position="394"/>
        <end position="446"/>
    </location>
</feature>
<dbReference type="InterPro" id="IPR043128">
    <property type="entry name" value="Rev_trsase/Diguanyl_cyclase"/>
</dbReference>
<evidence type="ECO:0000256" key="1">
    <source>
        <dbReference type="ARBA" id="ARBA00012493"/>
    </source>
</evidence>
<dbReference type="PANTHER" id="PTHR24559:SF444">
    <property type="entry name" value="REVERSE TRANSCRIPTASE DOMAIN-CONTAINING PROTEIN"/>
    <property type="match status" value="1"/>
</dbReference>
<protein>
    <recommendedName>
        <fullName evidence="1">RNA-directed DNA polymerase</fullName>
        <ecNumber evidence="1">2.7.7.49</ecNumber>
    </recommendedName>
</protein>
<evidence type="ECO:0000256" key="3">
    <source>
        <dbReference type="ARBA" id="ARBA00022695"/>
    </source>
</evidence>
<feature type="domain" description="Reverse transcriptase" evidence="8">
    <location>
        <begin position="192"/>
        <end position="353"/>
    </location>
</feature>
<reference evidence="11" key="1">
    <citation type="submission" date="2025-08" db="UniProtKB">
        <authorList>
            <consortium name="RefSeq"/>
        </authorList>
    </citation>
    <scope>IDENTIFICATION</scope>
</reference>
<evidence type="ECO:0000313" key="10">
    <source>
        <dbReference type="Proteomes" id="UP001515500"/>
    </source>
</evidence>
<proteinExistence type="predicted"/>
<dbReference type="EC" id="2.7.7.49" evidence="1"/>
<dbReference type="InterPro" id="IPR021109">
    <property type="entry name" value="Peptidase_aspartic_dom_sf"/>
</dbReference>
<dbReference type="Gene3D" id="3.30.70.270">
    <property type="match status" value="2"/>
</dbReference>
<dbReference type="InterPro" id="IPR043502">
    <property type="entry name" value="DNA/RNA_pol_sf"/>
</dbReference>
<dbReference type="GO" id="GO:0003964">
    <property type="term" value="F:RNA-directed DNA polymerase activity"/>
    <property type="evidence" value="ECO:0007669"/>
    <property type="project" value="UniProtKB-KW"/>
</dbReference>
<dbReference type="PANTHER" id="PTHR24559">
    <property type="entry name" value="TRANSPOSON TY3-I GAG-POL POLYPROTEIN"/>
    <property type="match status" value="1"/>
</dbReference>
<dbReference type="GO" id="GO:0004519">
    <property type="term" value="F:endonuclease activity"/>
    <property type="evidence" value="ECO:0007669"/>
    <property type="project" value="UniProtKB-KW"/>
</dbReference>
<dbReference type="Gene3D" id="3.10.10.10">
    <property type="entry name" value="HIV Type 1 Reverse Transcriptase, subunit A, domain 1"/>
    <property type="match status" value="1"/>
</dbReference>
<evidence type="ECO:0000256" key="6">
    <source>
        <dbReference type="ARBA" id="ARBA00022801"/>
    </source>
</evidence>
<keyword evidence="6" id="KW-0378">Hydrolase</keyword>
<dbReference type="AlphaFoldDB" id="A0AB40D592"/>